<protein>
    <recommendedName>
        <fullName evidence="3">Nudix hydrolase domain-containing protein</fullName>
    </recommendedName>
</protein>
<dbReference type="Proteomes" id="UP000177941">
    <property type="component" value="Unassembled WGS sequence"/>
</dbReference>
<name>A0A1G1XBB9_9BACT</name>
<comment type="caution">
    <text evidence="1">The sequence shown here is derived from an EMBL/GenBank/DDBJ whole genome shotgun (WGS) entry which is preliminary data.</text>
</comment>
<evidence type="ECO:0000313" key="1">
    <source>
        <dbReference type="EMBL" id="OGY37191.1"/>
    </source>
</evidence>
<gene>
    <name evidence="1" type="ORF">A3E36_01160</name>
</gene>
<dbReference type="EMBL" id="MHHS01000016">
    <property type="protein sequence ID" value="OGY37191.1"/>
    <property type="molecule type" value="Genomic_DNA"/>
</dbReference>
<dbReference type="AlphaFoldDB" id="A0A1G1XBB9"/>
<dbReference type="InterPro" id="IPR015797">
    <property type="entry name" value="NUDIX_hydrolase-like_dom_sf"/>
</dbReference>
<sequence length="284" mass="31726">MSFPYPARRLFAAPSGQKFEISVVHRDFDPLPAPQEAFVKAEVARVRQFDPGFPAVSKMLLAHNLKLEGNELRLTCGVSARKYMQATTQPAFVEQFGEGSVRKGVSMLAVTITADNKLILGVRTPKTRYPIMRHCAPAGRLAAHENDPYNGIMAEYREELGMDREDLQSIACIGVVEDLVYGSLTYEFVFIGKTKLTARQVIERAKGAKSADEHPVLESLMWVPDYICDDILLSEPDAWPPTGFAGVAMALEYEFGAGYRIDWEPNPMLYGNYMGRRGPMVRIK</sequence>
<proteinExistence type="predicted"/>
<evidence type="ECO:0008006" key="3">
    <source>
        <dbReference type="Google" id="ProtNLM"/>
    </source>
</evidence>
<dbReference type="SUPFAM" id="SSF55811">
    <property type="entry name" value="Nudix"/>
    <property type="match status" value="1"/>
</dbReference>
<reference evidence="1 2" key="1">
    <citation type="journal article" date="2016" name="Nat. Commun.">
        <title>Thousands of microbial genomes shed light on interconnected biogeochemical processes in an aquifer system.</title>
        <authorList>
            <person name="Anantharaman K."/>
            <person name="Brown C.T."/>
            <person name="Hug L.A."/>
            <person name="Sharon I."/>
            <person name="Castelle C.J."/>
            <person name="Probst A.J."/>
            <person name="Thomas B.C."/>
            <person name="Singh A."/>
            <person name="Wilkins M.J."/>
            <person name="Karaoz U."/>
            <person name="Brodie E.L."/>
            <person name="Williams K.H."/>
            <person name="Hubbard S.S."/>
            <person name="Banfield J.F."/>
        </authorList>
    </citation>
    <scope>NUCLEOTIDE SEQUENCE [LARGE SCALE GENOMIC DNA]</scope>
</reference>
<evidence type="ECO:0000313" key="2">
    <source>
        <dbReference type="Proteomes" id="UP000177941"/>
    </source>
</evidence>
<organism evidence="1 2">
    <name type="scientific">Candidatus Andersenbacteria bacterium RIFCSPHIGHO2_12_FULL_45_11b</name>
    <dbReference type="NCBI Taxonomy" id="1797282"/>
    <lineage>
        <taxon>Bacteria</taxon>
        <taxon>Candidatus Anderseniibacteriota</taxon>
    </lineage>
</organism>
<accession>A0A1G1XBB9</accession>